<dbReference type="InterPro" id="IPR050347">
    <property type="entry name" value="Bact_Beta-galactosidase"/>
</dbReference>
<sequence length="434" mass="46102">MSNGRPAGRGGAGLFDNGVAAPGNRRAYGGDFGDVPDDGADCADCADGMVFPDRTPEPAMDGHREVAAPVRLECYRHEGVVVRGRQHLRGLDRLTAEWELSPADGPTLTAPAQLPRLAPGESAAVTLPFTLPKEGGEAWLTLRARTAHDEPWAPRGAEVYMPQVRLRGPAPEQALPVPGRSVEVDENGLLVHPLLTAAPTLALWRAPTGNGEPGGVAGCRRVRRLDAFVRTVVDVRRNDGPVTVVCMYACESGVVRHEQVFTAVEGGIRVQETAELPWALLDVAGVGSVFETVPGLDLLKWYGQGPGKGCPDRAVRAPVGHHSAVPGDLFTSHPRPPGSGGLHGVRHFSLWGPDATGLSVRLDEPRRVSVTLPRPPAHVAAAGNHDRPVARLGCVVHIDAAHRDPGATPRGPRASASYPIAPAVHRWSWTLRPL</sequence>
<keyword evidence="7" id="KW-1185">Reference proteome</keyword>
<evidence type="ECO:0000313" key="6">
    <source>
        <dbReference type="EMBL" id="GAA3052606.1"/>
    </source>
</evidence>
<gene>
    <name evidence="6" type="ORF">GCM10010448_39820</name>
</gene>
<dbReference type="EC" id="3.2.1.23" evidence="2"/>
<dbReference type="Pfam" id="PF16353">
    <property type="entry name" value="LacZ_4"/>
    <property type="match status" value="1"/>
</dbReference>
<comment type="caution">
    <text evidence="6">The sequence shown here is derived from an EMBL/GenBank/DDBJ whole genome shotgun (WGS) entry which is preliminary data.</text>
</comment>
<dbReference type="InterPro" id="IPR014718">
    <property type="entry name" value="GH-type_carb-bd"/>
</dbReference>
<reference evidence="7" key="1">
    <citation type="journal article" date="2019" name="Int. J. Syst. Evol. Microbiol.">
        <title>The Global Catalogue of Microorganisms (GCM) 10K type strain sequencing project: providing services to taxonomists for standard genome sequencing and annotation.</title>
        <authorList>
            <consortium name="The Broad Institute Genomics Platform"/>
            <consortium name="The Broad Institute Genome Sequencing Center for Infectious Disease"/>
            <person name="Wu L."/>
            <person name="Ma J."/>
        </authorList>
    </citation>
    <scope>NUCLEOTIDE SEQUENCE [LARGE SCALE GENOMIC DNA]</scope>
    <source>
        <strain evidence="7">JCM 9091</strain>
    </source>
</reference>
<dbReference type="Proteomes" id="UP001501532">
    <property type="component" value="Unassembled WGS sequence"/>
</dbReference>
<evidence type="ECO:0000259" key="5">
    <source>
        <dbReference type="SMART" id="SM01038"/>
    </source>
</evidence>
<dbReference type="InterPro" id="IPR004199">
    <property type="entry name" value="B-gal_small/dom_5"/>
</dbReference>
<proteinExistence type="predicted"/>
<feature type="domain" description="Beta galactosidase small chain/" evidence="5">
    <location>
        <begin position="176"/>
        <end position="432"/>
    </location>
</feature>
<keyword evidence="3" id="KW-0378">Hydrolase</keyword>
<name>A0ABP6LQW0_9ACTN</name>
<evidence type="ECO:0000256" key="3">
    <source>
        <dbReference type="ARBA" id="ARBA00022801"/>
    </source>
</evidence>
<dbReference type="EMBL" id="BAAAUF010000034">
    <property type="protein sequence ID" value="GAA3052606.1"/>
    <property type="molecule type" value="Genomic_DNA"/>
</dbReference>
<protein>
    <recommendedName>
        <fullName evidence="2">beta-galactosidase</fullName>
        <ecNumber evidence="2">3.2.1.23</ecNumber>
    </recommendedName>
</protein>
<dbReference type="Gene3D" id="2.60.40.10">
    <property type="entry name" value="Immunoglobulins"/>
    <property type="match status" value="1"/>
</dbReference>
<dbReference type="InterPro" id="IPR013783">
    <property type="entry name" value="Ig-like_fold"/>
</dbReference>
<dbReference type="SMART" id="SM01038">
    <property type="entry name" value="Bgal_small_N"/>
    <property type="match status" value="1"/>
</dbReference>
<dbReference type="SUPFAM" id="SSF49303">
    <property type="entry name" value="beta-Galactosidase/glucuronidase domain"/>
    <property type="match status" value="1"/>
</dbReference>
<dbReference type="InterPro" id="IPR036156">
    <property type="entry name" value="Beta-gal/glucu_dom_sf"/>
</dbReference>
<dbReference type="Pfam" id="PF02929">
    <property type="entry name" value="Bgal_small_N"/>
    <property type="match status" value="1"/>
</dbReference>
<dbReference type="InterPro" id="IPR032312">
    <property type="entry name" value="LacZ_4"/>
</dbReference>
<organism evidence="6 7">
    <name type="scientific">Streptomyces glomeratus</name>
    <dbReference type="NCBI Taxonomy" id="284452"/>
    <lineage>
        <taxon>Bacteria</taxon>
        <taxon>Bacillati</taxon>
        <taxon>Actinomycetota</taxon>
        <taxon>Actinomycetes</taxon>
        <taxon>Kitasatosporales</taxon>
        <taxon>Streptomycetaceae</taxon>
        <taxon>Streptomyces</taxon>
    </lineage>
</organism>
<dbReference type="Gene3D" id="2.70.98.10">
    <property type="match status" value="1"/>
</dbReference>
<evidence type="ECO:0000256" key="2">
    <source>
        <dbReference type="ARBA" id="ARBA00012756"/>
    </source>
</evidence>
<dbReference type="PANTHER" id="PTHR46323:SF2">
    <property type="entry name" value="BETA-GALACTOSIDASE"/>
    <property type="match status" value="1"/>
</dbReference>
<dbReference type="InterPro" id="IPR011013">
    <property type="entry name" value="Gal_mutarotase_sf_dom"/>
</dbReference>
<dbReference type="SUPFAM" id="SSF74650">
    <property type="entry name" value="Galactose mutarotase-like"/>
    <property type="match status" value="1"/>
</dbReference>
<dbReference type="PANTHER" id="PTHR46323">
    <property type="entry name" value="BETA-GALACTOSIDASE"/>
    <property type="match status" value="1"/>
</dbReference>
<evidence type="ECO:0000256" key="4">
    <source>
        <dbReference type="ARBA" id="ARBA00023295"/>
    </source>
</evidence>
<evidence type="ECO:0000313" key="7">
    <source>
        <dbReference type="Proteomes" id="UP001501532"/>
    </source>
</evidence>
<dbReference type="RefSeq" id="WP_425577893.1">
    <property type="nucleotide sequence ID" value="NZ_BAAAUF010000034.1"/>
</dbReference>
<evidence type="ECO:0000256" key="1">
    <source>
        <dbReference type="ARBA" id="ARBA00001412"/>
    </source>
</evidence>
<comment type="catalytic activity">
    <reaction evidence="1">
        <text>Hydrolysis of terminal non-reducing beta-D-galactose residues in beta-D-galactosides.</text>
        <dbReference type="EC" id="3.2.1.23"/>
    </reaction>
</comment>
<keyword evidence="4" id="KW-0326">Glycosidase</keyword>
<accession>A0ABP6LQW0</accession>